<dbReference type="NCBIfam" id="TIGR00658">
    <property type="entry name" value="orni_carb_tr"/>
    <property type="match status" value="1"/>
</dbReference>
<feature type="binding site" evidence="7">
    <location>
        <begin position="229"/>
        <end position="230"/>
    </location>
    <ligand>
        <name>L-ornithine</name>
        <dbReference type="ChEBI" id="CHEBI:46911"/>
    </ligand>
</feature>
<dbReference type="EMBL" id="PEYM01000054">
    <property type="protein sequence ID" value="PIS30473.1"/>
    <property type="molecule type" value="Genomic_DNA"/>
</dbReference>
<comment type="caution">
    <text evidence="10">The sequence shown here is derived from an EMBL/GenBank/DDBJ whole genome shotgun (WGS) entry which is preliminary data.</text>
</comment>
<dbReference type="SUPFAM" id="SSF53671">
    <property type="entry name" value="Aspartate/ornithine carbamoyltransferase"/>
    <property type="match status" value="1"/>
</dbReference>
<evidence type="ECO:0000256" key="5">
    <source>
        <dbReference type="ARBA" id="ARBA00022679"/>
    </source>
</evidence>
<feature type="binding site" evidence="7">
    <location>
        <position position="293"/>
    </location>
    <ligand>
        <name>carbamoyl phosphate</name>
        <dbReference type="ChEBI" id="CHEBI:58228"/>
    </ligand>
</feature>
<dbReference type="GO" id="GO:0042450">
    <property type="term" value="P:L-arginine biosynthetic process via ornithine"/>
    <property type="evidence" value="ECO:0007669"/>
    <property type="project" value="UniProtKB-UniRule"/>
</dbReference>
<dbReference type="InterPro" id="IPR024904">
    <property type="entry name" value="OTCase_ArgI"/>
</dbReference>
<dbReference type="Pfam" id="PF02729">
    <property type="entry name" value="OTCace_N"/>
    <property type="match status" value="1"/>
</dbReference>
<keyword evidence="5 7" id="KW-0808">Transferase</keyword>
<dbReference type="GO" id="GO:0016597">
    <property type="term" value="F:amino acid binding"/>
    <property type="evidence" value="ECO:0007669"/>
    <property type="project" value="InterPro"/>
</dbReference>
<accession>A0A2H0XZM1</accession>
<evidence type="ECO:0000259" key="8">
    <source>
        <dbReference type="Pfam" id="PF00185"/>
    </source>
</evidence>
<feature type="binding site" evidence="7">
    <location>
        <position position="161"/>
    </location>
    <ligand>
        <name>L-ornithine</name>
        <dbReference type="ChEBI" id="CHEBI:46911"/>
    </ligand>
</feature>
<dbReference type="InterPro" id="IPR036901">
    <property type="entry name" value="Asp/Orn_carbamoylTrfase_sf"/>
</dbReference>
<dbReference type="EC" id="2.1.3.3" evidence="3 7"/>
<evidence type="ECO:0000313" key="10">
    <source>
        <dbReference type="EMBL" id="PIS30473.1"/>
    </source>
</evidence>
<gene>
    <name evidence="10" type="primary">argF</name>
    <name evidence="10" type="ORF">COT42_02810</name>
</gene>
<feature type="binding site" evidence="7">
    <location>
        <begin position="265"/>
        <end position="266"/>
    </location>
    <ligand>
        <name>carbamoyl phosphate</name>
        <dbReference type="ChEBI" id="CHEBI:58228"/>
    </ligand>
</feature>
<evidence type="ECO:0000256" key="4">
    <source>
        <dbReference type="ARBA" id="ARBA00016634"/>
    </source>
</evidence>
<dbReference type="NCBIfam" id="NF001986">
    <property type="entry name" value="PRK00779.1"/>
    <property type="match status" value="1"/>
</dbReference>
<evidence type="ECO:0000256" key="1">
    <source>
        <dbReference type="ARBA" id="ARBA00004975"/>
    </source>
</evidence>
<keyword evidence="7" id="KW-0963">Cytoplasm</keyword>
<feature type="binding site" evidence="7">
    <location>
        <position position="103"/>
    </location>
    <ligand>
        <name>carbamoyl phosphate</name>
        <dbReference type="ChEBI" id="CHEBI:58228"/>
    </ligand>
</feature>
<dbReference type="InterPro" id="IPR006131">
    <property type="entry name" value="Asp_carbamoyltransf_Asp/Orn-bd"/>
</dbReference>
<dbReference type="InterPro" id="IPR002292">
    <property type="entry name" value="Orn/put_carbamltrans"/>
</dbReference>
<dbReference type="PRINTS" id="PR00102">
    <property type="entry name" value="OTCASE"/>
</dbReference>
<feature type="domain" description="Aspartate/ornithine carbamoyltransferase carbamoyl-P binding" evidence="9">
    <location>
        <begin position="3"/>
        <end position="143"/>
    </location>
</feature>
<feature type="binding site" evidence="7">
    <location>
        <begin position="52"/>
        <end position="55"/>
    </location>
    <ligand>
        <name>carbamoyl phosphate</name>
        <dbReference type="ChEBI" id="CHEBI:58228"/>
    </ligand>
</feature>
<dbReference type="Proteomes" id="UP000231343">
    <property type="component" value="Unassembled WGS sequence"/>
</dbReference>
<dbReference type="InterPro" id="IPR006130">
    <property type="entry name" value="Asp/Orn_carbamoylTrfase"/>
</dbReference>
<comment type="caution">
    <text evidence="7">Lacks conserved residue(s) required for the propagation of feature annotation.</text>
</comment>
<reference evidence="10 11" key="1">
    <citation type="submission" date="2017-09" db="EMBL/GenBank/DDBJ databases">
        <title>Depth-based differentiation of microbial function through sediment-hosted aquifers and enrichment of novel symbionts in the deep terrestrial subsurface.</title>
        <authorList>
            <person name="Probst A.J."/>
            <person name="Ladd B."/>
            <person name="Jarett J.K."/>
            <person name="Geller-Mcgrath D.E."/>
            <person name="Sieber C.M."/>
            <person name="Emerson J.B."/>
            <person name="Anantharaman K."/>
            <person name="Thomas B.C."/>
            <person name="Malmstrom R."/>
            <person name="Stieglmeier M."/>
            <person name="Klingl A."/>
            <person name="Woyke T."/>
            <person name="Ryan C.M."/>
            <person name="Banfield J.F."/>
        </authorList>
    </citation>
    <scope>NUCLEOTIDE SEQUENCE [LARGE SCALE GENOMIC DNA]</scope>
    <source>
        <strain evidence="10">CG08_land_8_20_14_0_20_45_16</strain>
    </source>
</reference>
<comment type="similarity">
    <text evidence="2 7">Belongs to the aspartate/ornithine carbamoyltransferase superfamily. OTCase family.</text>
</comment>
<evidence type="ECO:0000256" key="7">
    <source>
        <dbReference type="HAMAP-Rule" id="MF_01109"/>
    </source>
</evidence>
<dbReference type="PROSITE" id="PS00097">
    <property type="entry name" value="CARBAMOYLTRANSFERASE"/>
    <property type="match status" value="1"/>
</dbReference>
<dbReference type="HAMAP" id="MF_01109">
    <property type="entry name" value="OTCase"/>
    <property type="match status" value="1"/>
</dbReference>
<organism evidence="10 11">
    <name type="scientific">Candidatus Saganbacteria bacterium CG08_land_8_20_14_0_20_45_16</name>
    <dbReference type="NCBI Taxonomy" id="2014293"/>
    <lineage>
        <taxon>Bacteria</taxon>
        <taxon>Bacillati</taxon>
        <taxon>Saganbacteria</taxon>
    </lineage>
</organism>
<dbReference type="Pfam" id="PF00185">
    <property type="entry name" value="OTCace"/>
    <property type="match status" value="1"/>
</dbReference>
<comment type="pathway">
    <text evidence="1">Amino-acid biosynthesis; L-arginine biosynthesis; L-arginine from L-ornithine and carbamoyl phosphate: step 1/3.</text>
</comment>
<feature type="domain" description="Aspartate/ornithine carbamoyltransferase Asp/Orn-binding" evidence="8">
    <location>
        <begin position="149"/>
        <end position="303"/>
    </location>
</feature>
<dbReference type="PANTHER" id="PTHR45753">
    <property type="entry name" value="ORNITHINE CARBAMOYLTRANSFERASE, MITOCHONDRIAL"/>
    <property type="match status" value="1"/>
</dbReference>
<dbReference type="GO" id="GO:0019240">
    <property type="term" value="P:citrulline biosynthetic process"/>
    <property type="evidence" value="ECO:0007669"/>
    <property type="project" value="TreeGrafter"/>
</dbReference>
<sequence>MNKDFISIHDLKFAEIEEIMVLTTDLKQKQKNNEKHEYLWAKSMAMIFEKPSTRTRVSFEIGMWQLGGLAINLDQEAIGLGERESVADVARTLSRFADAILIRTFSHDKVIELAKYSDQPVINALSDRLHPCQAMADVFTIQEKKGSLKGLKLAYIGDGNNVCHSLMFAAAKLGINMVIACPKGYEPNEEIVKLAFADAKVTGVEIDILNDPVVAAKDADVIYTDVWASMGQEKQAKKRQKIFSKFQVNSKLMDLAKADCIFMHCLPAHRGDEVTADVIDGPQSVVFDQAENRLHVQKAILTLLLGGKNG</sequence>
<evidence type="ECO:0000313" key="11">
    <source>
        <dbReference type="Proteomes" id="UP000231343"/>
    </source>
</evidence>
<proteinExistence type="inferred from homology"/>
<evidence type="ECO:0000256" key="6">
    <source>
        <dbReference type="ARBA" id="ARBA00048772"/>
    </source>
</evidence>
<dbReference type="PANTHER" id="PTHR45753:SF3">
    <property type="entry name" value="ORNITHINE TRANSCARBAMYLASE, MITOCHONDRIAL"/>
    <property type="match status" value="1"/>
</dbReference>
<protein>
    <recommendedName>
        <fullName evidence="4 7">Ornithine carbamoyltransferase</fullName>
        <shortName evidence="7">OTCase</shortName>
        <ecNumber evidence="3 7">2.1.3.3</ecNumber>
    </recommendedName>
</protein>
<comment type="catalytic activity">
    <reaction evidence="6 7">
        <text>carbamoyl phosphate + L-ornithine = L-citrulline + phosphate + H(+)</text>
        <dbReference type="Rhea" id="RHEA:19513"/>
        <dbReference type="ChEBI" id="CHEBI:15378"/>
        <dbReference type="ChEBI" id="CHEBI:43474"/>
        <dbReference type="ChEBI" id="CHEBI:46911"/>
        <dbReference type="ChEBI" id="CHEBI:57743"/>
        <dbReference type="ChEBI" id="CHEBI:58228"/>
        <dbReference type="EC" id="2.1.3.3"/>
    </reaction>
</comment>
<name>A0A2H0XZM1_UNCSA</name>
<dbReference type="GO" id="GO:0004585">
    <property type="term" value="F:ornithine carbamoyltransferase activity"/>
    <property type="evidence" value="ECO:0007669"/>
    <property type="project" value="UniProtKB-UniRule"/>
</dbReference>
<evidence type="ECO:0000259" key="9">
    <source>
        <dbReference type="Pfam" id="PF02729"/>
    </source>
</evidence>
<dbReference type="PRINTS" id="PR00100">
    <property type="entry name" value="AOTCASE"/>
</dbReference>
<comment type="subcellular location">
    <subcellularLocation>
        <location evidence="7">Cytoplasm</location>
    </subcellularLocation>
</comment>
<feature type="binding site" evidence="7">
    <location>
        <begin position="130"/>
        <end position="133"/>
    </location>
    <ligand>
        <name>carbamoyl phosphate</name>
        <dbReference type="ChEBI" id="CHEBI:58228"/>
    </ligand>
</feature>
<feature type="binding site" evidence="7">
    <location>
        <position position="225"/>
    </location>
    <ligand>
        <name>L-ornithine</name>
        <dbReference type="ChEBI" id="CHEBI:46911"/>
    </ligand>
</feature>
<dbReference type="Gene3D" id="3.40.50.1370">
    <property type="entry name" value="Aspartate/ornithine carbamoyltransferase"/>
    <property type="match status" value="2"/>
</dbReference>
<dbReference type="AlphaFoldDB" id="A0A2H0XZM1"/>
<dbReference type="InterPro" id="IPR006132">
    <property type="entry name" value="Asp/Orn_carbamoyltranf_P-bd"/>
</dbReference>
<dbReference type="FunFam" id="3.40.50.1370:FF:000008">
    <property type="entry name" value="Ornithine carbamoyltransferase"/>
    <property type="match status" value="1"/>
</dbReference>
<evidence type="ECO:0000256" key="2">
    <source>
        <dbReference type="ARBA" id="ARBA00007805"/>
    </source>
</evidence>
<evidence type="ECO:0000256" key="3">
    <source>
        <dbReference type="ARBA" id="ARBA00013007"/>
    </source>
</evidence>
<dbReference type="GO" id="GO:0005737">
    <property type="term" value="C:cytoplasm"/>
    <property type="evidence" value="ECO:0007669"/>
    <property type="project" value="UniProtKB-SubCell"/>
</dbReference>